<dbReference type="PANTHER" id="PTHR35666">
    <property type="entry name" value="SIMILAR TO RIKEN CDNA 4921536K21"/>
    <property type="match status" value="1"/>
</dbReference>
<dbReference type="KEGG" id="myb:102254991"/>
<evidence type="ECO:0000313" key="2">
    <source>
        <dbReference type="EMBL" id="EPQ09930.1"/>
    </source>
</evidence>
<feature type="compositionally biased region" description="Polar residues" evidence="1">
    <location>
        <begin position="184"/>
        <end position="195"/>
    </location>
</feature>
<evidence type="ECO:0000313" key="3">
    <source>
        <dbReference type="Proteomes" id="UP000052978"/>
    </source>
</evidence>
<keyword evidence="3" id="KW-1185">Reference proteome</keyword>
<protein>
    <submittedName>
        <fullName evidence="2">Uncharacterized protein</fullName>
    </submittedName>
</protein>
<proteinExistence type="predicted"/>
<name>S7N1R3_MYOBR</name>
<dbReference type="EMBL" id="KE162863">
    <property type="protein sequence ID" value="EPQ09930.1"/>
    <property type="molecule type" value="Genomic_DNA"/>
</dbReference>
<evidence type="ECO:0000256" key="1">
    <source>
        <dbReference type="SAM" id="MobiDB-lite"/>
    </source>
</evidence>
<dbReference type="Pfam" id="PF17666">
    <property type="entry name" value="DUF5528"/>
    <property type="match status" value="1"/>
</dbReference>
<feature type="region of interest" description="Disordered" evidence="1">
    <location>
        <begin position="1"/>
        <end position="34"/>
    </location>
</feature>
<dbReference type="OrthoDB" id="9834990at2759"/>
<dbReference type="Proteomes" id="UP000052978">
    <property type="component" value="Unassembled WGS sequence"/>
</dbReference>
<dbReference type="InterPro" id="IPR038935">
    <property type="entry name" value="C5orf52"/>
</dbReference>
<feature type="compositionally biased region" description="Pro residues" evidence="1">
    <location>
        <begin position="1"/>
        <end position="11"/>
    </location>
</feature>
<dbReference type="AlphaFoldDB" id="S7N1R3"/>
<feature type="region of interest" description="Disordered" evidence="1">
    <location>
        <begin position="176"/>
        <end position="195"/>
    </location>
</feature>
<dbReference type="eggNOG" id="KOG1737">
    <property type="taxonomic scope" value="Eukaryota"/>
</dbReference>
<organism evidence="2 3">
    <name type="scientific">Myotis brandtii</name>
    <name type="common">Brandt's bat</name>
    <dbReference type="NCBI Taxonomy" id="109478"/>
    <lineage>
        <taxon>Eukaryota</taxon>
        <taxon>Metazoa</taxon>
        <taxon>Chordata</taxon>
        <taxon>Craniata</taxon>
        <taxon>Vertebrata</taxon>
        <taxon>Euteleostomi</taxon>
        <taxon>Mammalia</taxon>
        <taxon>Eutheria</taxon>
        <taxon>Laurasiatheria</taxon>
        <taxon>Chiroptera</taxon>
        <taxon>Yangochiroptera</taxon>
        <taxon>Vespertilionidae</taxon>
        <taxon>Myotis</taxon>
    </lineage>
</organism>
<sequence length="195" mass="22278">MAASEPPPPESSPNVENEAAQQHRPSVSWKLTSPADAAARKTSGIYPASAAFQRHRLISRPEINLGTQPQICFLQPRTSQPLVLFSLMNSSEAAVTKFLPKSHLSRVIIRDNLSAQRIYELEMKTVEKTKKKMSHLHDHLKKKFLMDQLRKLGRWRREFLSVRQYLDSIRARRVDSSLKEKPSRLNQGRSSTPEP</sequence>
<dbReference type="PANTHER" id="PTHR35666:SF1">
    <property type="entry name" value="SIMILAR TO RIKEN CDNA 4921536K21"/>
    <property type="match status" value="1"/>
</dbReference>
<accession>S7N1R3</accession>
<reference evidence="2 3" key="1">
    <citation type="journal article" date="2013" name="Nat. Commun.">
        <title>Genome analysis reveals insights into physiology and longevity of the Brandt's bat Myotis brandtii.</title>
        <authorList>
            <person name="Seim I."/>
            <person name="Fang X."/>
            <person name="Xiong Z."/>
            <person name="Lobanov A.V."/>
            <person name="Huang Z."/>
            <person name="Ma S."/>
            <person name="Feng Y."/>
            <person name="Turanov A.A."/>
            <person name="Zhu Y."/>
            <person name="Lenz T.L."/>
            <person name="Gerashchenko M.V."/>
            <person name="Fan D."/>
            <person name="Hee Yim S."/>
            <person name="Yao X."/>
            <person name="Jordan D."/>
            <person name="Xiong Y."/>
            <person name="Ma Y."/>
            <person name="Lyapunov A.N."/>
            <person name="Chen G."/>
            <person name="Kulakova O.I."/>
            <person name="Sun Y."/>
            <person name="Lee S.G."/>
            <person name="Bronson R.T."/>
            <person name="Moskalev A.A."/>
            <person name="Sunyaev S.R."/>
            <person name="Zhang G."/>
            <person name="Krogh A."/>
            <person name="Wang J."/>
            <person name="Gladyshev V.N."/>
        </authorList>
    </citation>
    <scope>NUCLEOTIDE SEQUENCE [LARGE SCALE GENOMIC DNA]</scope>
</reference>
<gene>
    <name evidence="2" type="ORF">D623_10027554</name>
</gene>